<dbReference type="AlphaFoldDB" id="A0AAU8PG14"/>
<name>A0AAU8PG14_DESK7</name>
<evidence type="ECO:0000313" key="2">
    <source>
        <dbReference type="Proteomes" id="UP000009229"/>
    </source>
</evidence>
<reference evidence="2" key="1">
    <citation type="submission" date="2011-05" db="EMBL/GenBank/DDBJ databases">
        <title>Complete sequence of Desulfotomaculum kuznetsovii DSM 6115.</title>
        <authorList>
            <person name="Lucas S."/>
            <person name="Han J."/>
            <person name="Lapidus A."/>
            <person name="Cheng J.-F."/>
            <person name="Goodwin L."/>
            <person name="Pitluck S."/>
            <person name="Peters L."/>
            <person name="Mikhailova N."/>
            <person name="Lu M."/>
            <person name="Saunders E."/>
            <person name="Han C."/>
            <person name="Tapia R."/>
            <person name="Land M."/>
            <person name="Hauser L."/>
            <person name="Kyrpides N."/>
            <person name="Ivanova N."/>
            <person name="Pagani I."/>
            <person name="Nazina T."/>
            <person name="Ivanova A."/>
            <person name="Parshina S."/>
            <person name="Kuever J."/>
            <person name="Muyzer G."/>
            <person name="Plugge C."/>
            <person name="Stams A."/>
            <person name="Woyke T."/>
        </authorList>
    </citation>
    <scope>NUCLEOTIDE SEQUENCE [LARGE SCALE GENOMIC DNA]</scope>
    <source>
        <strain evidence="2">DSM 6115 / VKM B-1805 / 17</strain>
    </source>
</reference>
<organism evidence="1 2">
    <name type="scientific">Desulfofundulus kuznetsovii (strain DSM 6115 / VKM B-1805 / 17)</name>
    <name type="common">Desulfotomaculum kuznetsovii</name>
    <dbReference type="NCBI Taxonomy" id="760568"/>
    <lineage>
        <taxon>Bacteria</taxon>
        <taxon>Bacillati</taxon>
        <taxon>Bacillota</taxon>
        <taxon>Clostridia</taxon>
        <taxon>Eubacteriales</taxon>
        <taxon>Peptococcaceae</taxon>
        <taxon>Desulfofundulus</taxon>
    </lineage>
</organism>
<proteinExistence type="predicted"/>
<dbReference type="Proteomes" id="UP000009229">
    <property type="component" value="Chromosome"/>
</dbReference>
<sequence length="233" mass="25646">MLLYAFKGGRDTVDSARMNSIFAANDLKLVFEGSKWLEGTGNGTRELNLSTNTFGINTSSSGTYPVCRMEFQAVRYGEGADLAVEVWDSQGTVVFTVTLPAKLFTYPASTVSVPLSGVGDGGRVVFKQAGDAANHVRLIAADTTYESNTYLLQGSSWVQTYQLKYTMYVAMGNDYLTHTVLDNTAFTWLKYDADGNLTEVCRWMLNVDGEVAVYDRIQVSYVDGVPVEWKVVP</sequence>
<dbReference type="KEGG" id="dku:Desku_1102"/>
<protein>
    <submittedName>
        <fullName evidence="1">Uncharacterized protein</fullName>
    </submittedName>
</protein>
<accession>A0AAU8PG14</accession>
<gene>
    <name evidence="1" type="ordered locus">Desku_1102</name>
</gene>
<evidence type="ECO:0000313" key="1">
    <source>
        <dbReference type="EMBL" id="AEG14689.1"/>
    </source>
</evidence>
<dbReference type="RefSeq" id="WP_013822204.1">
    <property type="nucleotide sequence ID" value="NC_015573.1"/>
</dbReference>
<keyword evidence="2" id="KW-1185">Reference proteome</keyword>
<dbReference type="EMBL" id="CP002770">
    <property type="protein sequence ID" value="AEG14689.1"/>
    <property type="molecule type" value="Genomic_DNA"/>
</dbReference>